<evidence type="ECO:0000313" key="3">
    <source>
        <dbReference type="Proteomes" id="UP000315751"/>
    </source>
</evidence>
<dbReference type="NCBIfam" id="NF041635">
    <property type="entry name" value="STM3941_fam"/>
    <property type="match status" value="1"/>
</dbReference>
<evidence type="ECO:0000256" key="1">
    <source>
        <dbReference type="SAM" id="Phobius"/>
    </source>
</evidence>
<keyword evidence="1" id="KW-1133">Transmembrane helix</keyword>
<evidence type="ECO:0000313" key="2">
    <source>
        <dbReference type="EMBL" id="TWB33636.1"/>
    </source>
</evidence>
<dbReference type="AlphaFoldDB" id="A0A560GIA4"/>
<reference evidence="2 3" key="1">
    <citation type="submission" date="2019-06" db="EMBL/GenBank/DDBJ databases">
        <title>Genomic Encyclopedia of Type Strains, Phase IV (KMG-V): Genome sequencing to study the core and pangenomes of soil and plant-associated prokaryotes.</title>
        <authorList>
            <person name="Whitman W."/>
        </authorList>
    </citation>
    <scope>NUCLEOTIDE SEQUENCE [LARGE SCALE GENOMIC DNA]</scope>
    <source>
        <strain evidence="2 3">BR 11622</strain>
    </source>
</reference>
<gene>
    <name evidence="2" type="ORF">FBZ90_13014</name>
</gene>
<evidence type="ECO:0008006" key="4">
    <source>
        <dbReference type="Google" id="ProtNLM"/>
    </source>
</evidence>
<dbReference type="Proteomes" id="UP000315751">
    <property type="component" value="Unassembled WGS sequence"/>
</dbReference>
<accession>A0A560GIA4</accession>
<dbReference type="EMBL" id="VITR01000030">
    <property type="protein sequence ID" value="TWB33636.1"/>
    <property type="molecule type" value="Genomic_DNA"/>
</dbReference>
<dbReference type="RefSeq" id="WP_145736755.1">
    <property type="nucleotide sequence ID" value="NZ_VITR01000030.1"/>
</dbReference>
<feature type="transmembrane region" description="Helical" evidence="1">
    <location>
        <begin position="45"/>
        <end position="67"/>
    </location>
</feature>
<keyword evidence="3" id="KW-1185">Reference proteome</keyword>
<keyword evidence="1" id="KW-0812">Transmembrane</keyword>
<organism evidence="2 3">
    <name type="scientific">Nitrospirillum amazonense</name>
    <dbReference type="NCBI Taxonomy" id="28077"/>
    <lineage>
        <taxon>Bacteria</taxon>
        <taxon>Pseudomonadati</taxon>
        <taxon>Pseudomonadota</taxon>
        <taxon>Alphaproteobacteria</taxon>
        <taxon>Rhodospirillales</taxon>
        <taxon>Azospirillaceae</taxon>
        <taxon>Nitrospirillum</taxon>
    </lineage>
</organism>
<protein>
    <recommendedName>
        <fullName evidence="4">PH (Pleckstrin Homology) domain-containing protein</fullName>
    </recommendedName>
</protein>
<proteinExistence type="predicted"/>
<name>A0A560GIA4_9PROT</name>
<dbReference type="InterPro" id="IPR048136">
    <property type="entry name" value="STM3941-like"/>
</dbReference>
<comment type="caution">
    <text evidence="2">The sequence shown here is derived from an EMBL/GenBank/DDBJ whole genome shotgun (WGS) entry which is preliminary data.</text>
</comment>
<feature type="transmembrane region" description="Helical" evidence="1">
    <location>
        <begin position="20"/>
        <end position="39"/>
    </location>
</feature>
<keyword evidence="1" id="KW-0472">Membrane</keyword>
<sequence length="183" mass="19903">MSVAPRPPFPMVFRVRRGRLALYALMCAAMTLLGASVVLMSAPFFAFGMLTVVVFGSFTLVFLVIGFHNTPRFTLTDEGIILSGGGIVKWADIADVRTGHRLASGCIVIHLKDHRSYEAVRSTMIAFRRPDQTKAPPRLLLPATLVGVPSTMLAAWINDQVVNARTFSQRSATTLVAGTDPNK</sequence>